<evidence type="ECO:0000313" key="3">
    <source>
        <dbReference type="Proteomes" id="UP000324748"/>
    </source>
</evidence>
<dbReference type="AlphaFoldDB" id="A0A5B0PER4"/>
<proteinExistence type="predicted"/>
<dbReference type="EMBL" id="VSWC01000054">
    <property type="protein sequence ID" value="KAA1099751.1"/>
    <property type="molecule type" value="Genomic_DNA"/>
</dbReference>
<feature type="region of interest" description="Disordered" evidence="1">
    <location>
        <begin position="51"/>
        <end position="74"/>
    </location>
</feature>
<comment type="caution">
    <text evidence="2">The sequence shown here is derived from an EMBL/GenBank/DDBJ whole genome shotgun (WGS) entry which is preliminary data.</text>
</comment>
<keyword evidence="3" id="KW-1185">Reference proteome</keyword>
<reference evidence="2 3" key="1">
    <citation type="submission" date="2019-05" db="EMBL/GenBank/DDBJ databases">
        <title>Emergence of the Ug99 lineage of the wheat stem rust pathogen through somatic hybridization.</title>
        <authorList>
            <person name="Li F."/>
            <person name="Upadhyaya N.M."/>
            <person name="Sperschneider J."/>
            <person name="Matny O."/>
            <person name="Nguyen-Phuc H."/>
            <person name="Mago R."/>
            <person name="Raley C."/>
            <person name="Miller M.E."/>
            <person name="Silverstein K.A.T."/>
            <person name="Henningsen E."/>
            <person name="Hirsch C.D."/>
            <person name="Visser B."/>
            <person name="Pretorius Z.A."/>
            <person name="Steffenson B.J."/>
            <person name="Schwessinger B."/>
            <person name="Dodds P.N."/>
            <person name="Figueroa M."/>
        </authorList>
    </citation>
    <scope>NUCLEOTIDE SEQUENCE [LARGE SCALE GENOMIC DNA]</scope>
    <source>
        <strain evidence="2">21-0</strain>
    </source>
</reference>
<accession>A0A5B0PER4</accession>
<organism evidence="2 3">
    <name type="scientific">Puccinia graminis f. sp. tritici</name>
    <dbReference type="NCBI Taxonomy" id="56615"/>
    <lineage>
        <taxon>Eukaryota</taxon>
        <taxon>Fungi</taxon>
        <taxon>Dikarya</taxon>
        <taxon>Basidiomycota</taxon>
        <taxon>Pucciniomycotina</taxon>
        <taxon>Pucciniomycetes</taxon>
        <taxon>Pucciniales</taxon>
        <taxon>Pucciniaceae</taxon>
        <taxon>Puccinia</taxon>
    </lineage>
</organism>
<evidence type="ECO:0000313" key="2">
    <source>
        <dbReference type="EMBL" id="KAA1099751.1"/>
    </source>
</evidence>
<evidence type="ECO:0000256" key="1">
    <source>
        <dbReference type="SAM" id="MobiDB-lite"/>
    </source>
</evidence>
<gene>
    <name evidence="2" type="ORF">PGT21_019370</name>
</gene>
<protein>
    <submittedName>
        <fullName evidence="2">Uncharacterized protein</fullName>
    </submittedName>
</protein>
<name>A0A5B0PER4_PUCGR</name>
<sequence>MPDSAEIQILTPVLRLVGSTPQGKANSCIYSQTPHPASPACKVSHILKHTTTPTDRLSPTFKADTPASGGKTTP</sequence>
<dbReference type="Proteomes" id="UP000324748">
    <property type="component" value="Unassembled WGS sequence"/>
</dbReference>